<dbReference type="InterPro" id="IPR045431">
    <property type="entry name" value="EAD2"/>
</dbReference>
<evidence type="ECO:0000313" key="2">
    <source>
        <dbReference type="EMBL" id="GAA2499418.1"/>
    </source>
</evidence>
<feature type="domain" description="Effector-associated" evidence="1">
    <location>
        <begin position="278"/>
        <end position="354"/>
    </location>
</feature>
<gene>
    <name evidence="2" type="ORF">GCM10010276_46430</name>
</gene>
<reference evidence="2 3" key="1">
    <citation type="journal article" date="2019" name="Int. J. Syst. Evol. Microbiol.">
        <title>The Global Catalogue of Microorganisms (GCM) 10K type strain sequencing project: providing services to taxonomists for standard genome sequencing and annotation.</title>
        <authorList>
            <consortium name="The Broad Institute Genomics Platform"/>
            <consortium name="The Broad Institute Genome Sequencing Center for Infectious Disease"/>
            <person name="Wu L."/>
            <person name="Ma J."/>
        </authorList>
    </citation>
    <scope>NUCLEOTIDE SEQUENCE [LARGE SCALE GENOMIC DNA]</scope>
    <source>
        <strain evidence="2 3">JCM 4395</strain>
    </source>
</reference>
<evidence type="ECO:0000259" key="1">
    <source>
        <dbReference type="Pfam" id="PF19956"/>
    </source>
</evidence>
<dbReference type="Proteomes" id="UP001501777">
    <property type="component" value="Unassembled WGS sequence"/>
</dbReference>
<evidence type="ECO:0000313" key="3">
    <source>
        <dbReference type="Proteomes" id="UP001501777"/>
    </source>
</evidence>
<dbReference type="EMBL" id="BAAASG010000011">
    <property type="protein sequence ID" value="GAA2499418.1"/>
    <property type="molecule type" value="Genomic_DNA"/>
</dbReference>
<dbReference type="Pfam" id="PF19956">
    <property type="entry name" value="EAD2"/>
    <property type="match status" value="1"/>
</dbReference>
<name>A0ABN3MCA3_STRLO</name>
<organism evidence="2 3">
    <name type="scientific">Streptomyces longisporus</name>
    <dbReference type="NCBI Taxonomy" id="1948"/>
    <lineage>
        <taxon>Bacteria</taxon>
        <taxon>Bacillati</taxon>
        <taxon>Actinomycetota</taxon>
        <taxon>Actinomycetes</taxon>
        <taxon>Kitasatosporales</taxon>
        <taxon>Streptomycetaceae</taxon>
        <taxon>Streptomyces</taxon>
    </lineage>
</organism>
<proteinExistence type="predicted"/>
<sequence length="364" mass="39588">MNTATGESVGGGSRAVLVAVEEYGTGSSWNLDGPVRDVLAYRAWLLEQGAAADSIKVLASPLPANRTLLEATGVHWRPADRERVHEVLFREVAPAADDWLFVAWAGHGLVDLDGKRRLVYADAAIPDLRCLDLDGALAAFRSDLAPQHTRQLWLIDACQTFTDVTTVGHALRPDPVPRGRLRQVLGQHVLFASGPGQVTTGVFSAAALELLRAHPEWRYDSAPLAAALRERFRRQGLAAAVPTTLWSEGGGAEIRTHAGRAAPRRRLEVADYERLLGALQAVPAMLDPGLRAVVISHLPLDICSSVPRNAVPRIEILRLISTCVAFRNGLWHLWKAVSLVDAGTVALDDLEAVLQDYPEWFTAE</sequence>
<protein>
    <recommendedName>
        <fullName evidence="1">Effector-associated domain-containing protein</fullName>
    </recommendedName>
</protein>
<keyword evidence="3" id="KW-1185">Reference proteome</keyword>
<accession>A0ABN3MCA3</accession>
<dbReference type="RefSeq" id="WP_344402402.1">
    <property type="nucleotide sequence ID" value="NZ_BAAASG010000011.1"/>
</dbReference>
<dbReference type="Gene3D" id="3.40.50.1460">
    <property type="match status" value="1"/>
</dbReference>
<comment type="caution">
    <text evidence="2">The sequence shown here is derived from an EMBL/GenBank/DDBJ whole genome shotgun (WGS) entry which is preliminary data.</text>
</comment>